<evidence type="ECO:0000313" key="2">
    <source>
        <dbReference type="EMBL" id="CAI4212580.1"/>
    </source>
</evidence>
<dbReference type="OrthoDB" id="2504266at2759"/>
<sequence length="673" mass="73632">MRPEDTAIGSFGAPRTGFPSASLRGTKGTFDADRTSKDGDSRGGRFDFRTRNADNDGASSGDRFRDGRNPAYRRRGEGDQDNEGWSTVKPRKSFGPEGAERFNGRMGGVDRYRDDRRTRDRDETDKPNVNRRTYDSTSRDKDAANDENNEGRPRNGVARGKSDTWFKNEAANEGLSARERIDRAKSWRDRDRENDALEDRSSNRTYDRRWGGRDRDQRAERDPEWMDAPADEKAGGHTEEDFKKFLESMKARDGGASSKPAAQPSEPPAEAPKKAEYTPSIEPGPDKFSWHSPLPCYRDRHFRGSGPLNGGHPQHPQHLQHSQHPQHPQHQQHPQEAGLPAPEEEKVAFQQLLMKLQKQSLQVSPAPAAPSSFSEPPHAPPATSSAGPEFPIRAAAKAASPESANVPYGSGGHEPPADDSGKGPSWPFPIIAPQPMLPHQTAAARQDQLLQNLVGHRGDSAQRGDPLAVRNNSNTEFLMNLMRSQPEAPRTEQMMLRMPQPQKSAPIPHVAERDPEFRPMIPPPGLPGGISRNMPLPPGMYPPSFPPGGPGFPGPEAMGGMPPRNMQPPPGIFGAPPPGFFPPPGVGGFQGGPPADVHGFGGPGGLAGHFDARGMPSGSASGRISPTLNRRSKRRHKPIVPAALRRGLPVFDPLHSWLLIFTLFFLLPESELS</sequence>
<comment type="caution">
    <text evidence="2">The sequence shown here is derived from an EMBL/GenBank/DDBJ whole genome shotgun (WGS) entry which is preliminary data.</text>
</comment>
<name>A0A9P1M9E4_9PEZI</name>
<feature type="compositionally biased region" description="Basic and acidic residues" evidence="1">
    <location>
        <begin position="62"/>
        <end position="78"/>
    </location>
</feature>
<dbReference type="AlphaFoldDB" id="A0A9P1M9E4"/>
<keyword evidence="3" id="KW-1185">Reference proteome</keyword>
<dbReference type="Proteomes" id="UP000838763">
    <property type="component" value="Unassembled WGS sequence"/>
</dbReference>
<evidence type="ECO:0000313" key="3">
    <source>
        <dbReference type="Proteomes" id="UP000838763"/>
    </source>
</evidence>
<feature type="region of interest" description="Disordered" evidence="1">
    <location>
        <begin position="360"/>
        <end position="430"/>
    </location>
</feature>
<organism evidence="2 3">
    <name type="scientific">Parascedosporium putredinis</name>
    <dbReference type="NCBI Taxonomy" id="1442378"/>
    <lineage>
        <taxon>Eukaryota</taxon>
        <taxon>Fungi</taxon>
        <taxon>Dikarya</taxon>
        <taxon>Ascomycota</taxon>
        <taxon>Pezizomycotina</taxon>
        <taxon>Sordariomycetes</taxon>
        <taxon>Hypocreomycetidae</taxon>
        <taxon>Microascales</taxon>
        <taxon>Microascaceae</taxon>
        <taxon>Parascedosporium</taxon>
    </lineage>
</organism>
<feature type="region of interest" description="Disordered" evidence="1">
    <location>
        <begin position="1"/>
        <end position="338"/>
    </location>
</feature>
<feature type="compositionally biased region" description="Low complexity" evidence="1">
    <location>
        <begin position="312"/>
        <end position="335"/>
    </location>
</feature>
<feature type="compositionally biased region" description="Low complexity" evidence="1">
    <location>
        <begin position="360"/>
        <end position="376"/>
    </location>
</feature>
<feature type="compositionally biased region" description="Polar residues" evidence="1">
    <location>
        <begin position="618"/>
        <end position="629"/>
    </location>
</feature>
<dbReference type="Pfam" id="PF20566">
    <property type="entry name" value="Eap1"/>
    <property type="match status" value="3"/>
</dbReference>
<evidence type="ECO:0000256" key="1">
    <source>
        <dbReference type="SAM" id="MobiDB-lite"/>
    </source>
</evidence>
<feature type="region of interest" description="Disordered" evidence="1">
    <location>
        <begin position="615"/>
        <end position="634"/>
    </location>
</feature>
<feature type="compositionally biased region" description="Basic and acidic residues" evidence="1">
    <location>
        <begin position="176"/>
        <end position="253"/>
    </location>
</feature>
<proteinExistence type="predicted"/>
<dbReference type="InterPro" id="IPR046784">
    <property type="entry name" value="Eap1"/>
</dbReference>
<feature type="compositionally biased region" description="Basic and acidic residues" evidence="1">
    <location>
        <begin position="30"/>
        <end position="54"/>
    </location>
</feature>
<accession>A0A9P1M9E4</accession>
<dbReference type="EMBL" id="CALLCH030000005">
    <property type="protein sequence ID" value="CAI4212580.1"/>
    <property type="molecule type" value="Genomic_DNA"/>
</dbReference>
<feature type="compositionally biased region" description="Basic and acidic residues" evidence="1">
    <location>
        <begin position="98"/>
        <end position="153"/>
    </location>
</feature>
<reference evidence="2" key="1">
    <citation type="submission" date="2022-11" db="EMBL/GenBank/DDBJ databases">
        <authorList>
            <person name="Scott C."/>
            <person name="Bruce N."/>
        </authorList>
    </citation>
    <scope>NUCLEOTIDE SEQUENCE</scope>
</reference>
<gene>
    <name evidence="2" type="ORF">PPNO1_LOCUS2336</name>
</gene>
<protein>
    <submittedName>
        <fullName evidence="2">Uncharacterized protein</fullName>
    </submittedName>
</protein>